<evidence type="ECO:0000313" key="4">
    <source>
        <dbReference type="Proteomes" id="UP000828390"/>
    </source>
</evidence>
<name>A0A9D4JIJ1_DREPO</name>
<dbReference type="AlphaFoldDB" id="A0A9D4JIJ1"/>
<dbReference type="Pfam" id="PF07714">
    <property type="entry name" value="PK_Tyr_Ser-Thr"/>
    <property type="match status" value="1"/>
</dbReference>
<protein>
    <recommendedName>
        <fullName evidence="1">Serine-threonine/tyrosine-protein kinase catalytic domain-containing protein</fullName>
    </recommendedName>
</protein>
<reference evidence="3" key="1">
    <citation type="journal article" date="2019" name="bioRxiv">
        <title>The Genome of the Zebra Mussel, Dreissena polymorpha: A Resource for Invasive Species Research.</title>
        <authorList>
            <person name="McCartney M.A."/>
            <person name="Auch B."/>
            <person name="Kono T."/>
            <person name="Mallez S."/>
            <person name="Zhang Y."/>
            <person name="Obille A."/>
            <person name="Becker A."/>
            <person name="Abrahante J.E."/>
            <person name="Garbe J."/>
            <person name="Badalamenti J.P."/>
            <person name="Herman A."/>
            <person name="Mangelson H."/>
            <person name="Liachko I."/>
            <person name="Sullivan S."/>
            <person name="Sone E.D."/>
            <person name="Koren S."/>
            <person name="Silverstein K.A.T."/>
            <person name="Beckman K.B."/>
            <person name="Gohl D.M."/>
        </authorList>
    </citation>
    <scope>NUCLEOTIDE SEQUENCE</scope>
    <source>
        <strain evidence="3">Duluth1</strain>
        <tissue evidence="3">Whole animal</tissue>
    </source>
</reference>
<dbReference type="EMBL" id="JAIWYP010000006">
    <property type="protein sequence ID" value="KAH3811302.1"/>
    <property type="molecule type" value="Genomic_DNA"/>
</dbReference>
<dbReference type="Proteomes" id="UP000828390">
    <property type="component" value="Unassembled WGS sequence"/>
</dbReference>
<dbReference type="GO" id="GO:0004672">
    <property type="term" value="F:protein kinase activity"/>
    <property type="evidence" value="ECO:0007669"/>
    <property type="project" value="InterPro"/>
</dbReference>
<accession>A0A9D4JIJ1</accession>
<evidence type="ECO:0000259" key="1">
    <source>
        <dbReference type="Pfam" id="PF07714"/>
    </source>
</evidence>
<gene>
    <name evidence="2" type="ORF">DPMN_139712</name>
    <name evidence="3" type="ORF">DPMN_139929</name>
</gene>
<dbReference type="EMBL" id="JAIWYP010000006">
    <property type="protein sequence ID" value="KAH3811519.1"/>
    <property type="molecule type" value="Genomic_DNA"/>
</dbReference>
<feature type="domain" description="Serine-threonine/tyrosine-protein kinase catalytic" evidence="1">
    <location>
        <begin position="1"/>
        <end position="35"/>
    </location>
</feature>
<dbReference type="InterPro" id="IPR001245">
    <property type="entry name" value="Ser-Thr/Tyr_kinase_cat_dom"/>
</dbReference>
<reference evidence="3" key="2">
    <citation type="submission" date="2020-11" db="EMBL/GenBank/DDBJ databases">
        <authorList>
            <person name="McCartney M.A."/>
            <person name="Auch B."/>
            <person name="Kono T."/>
            <person name="Mallez S."/>
            <person name="Becker A."/>
            <person name="Gohl D.M."/>
            <person name="Silverstein K.A.T."/>
            <person name="Koren S."/>
            <person name="Bechman K.B."/>
            <person name="Herman A."/>
            <person name="Abrahante J.E."/>
            <person name="Garbe J."/>
        </authorList>
    </citation>
    <scope>NUCLEOTIDE SEQUENCE</scope>
    <source>
        <strain evidence="3">Duluth1</strain>
        <tissue evidence="3">Whole animal</tissue>
    </source>
</reference>
<proteinExistence type="predicted"/>
<evidence type="ECO:0000313" key="3">
    <source>
        <dbReference type="EMBL" id="KAH3811519.1"/>
    </source>
</evidence>
<organism evidence="3 4">
    <name type="scientific">Dreissena polymorpha</name>
    <name type="common">Zebra mussel</name>
    <name type="synonym">Mytilus polymorpha</name>
    <dbReference type="NCBI Taxonomy" id="45954"/>
    <lineage>
        <taxon>Eukaryota</taxon>
        <taxon>Metazoa</taxon>
        <taxon>Spiralia</taxon>
        <taxon>Lophotrochozoa</taxon>
        <taxon>Mollusca</taxon>
        <taxon>Bivalvia</taxon>
        <taxon>Autobranchia</taxon>
        <taxon>Heteroconchia</taxon>
        <taxon>Euheterodonta</taxon>
        <taxon>Imparidentia</taxon>
        <taxon>Neoheterodontei</taxon>
        <taxon>Myida</taxon>
        <taxon>Dreissenoidea</taxon>
        <taxon>Dreissenidae</taxon>
        <taxon>Dreissena</taxon>
    </lineage>
</organism>
<dbReference type="Gene3D" id="1.10.510.10">
    <property type="entry name" value="Transferase(Phosphotransferase) domain 1"/>
    <property type="match status" value="1"/>
</dbReference>
<sequence>MPAPENTPESIYKLMLRCWDAKSLTRITFKEMCTALTHLIDNPPKEEHWS</sequence>
<evidence type="ECO:0000313" key="2">
    <source>
        <dbReference type="EMBL" id="KAH3811302.1"/>
    </source>
</evidence>
<keyword evidence="4" id="KW-1185">Reference proteome</keyword>
<comment type="caution">
    <text evidence="3">The sequence shown here is derived from an EMBL/GenBank/DDBJ whole genome shotgun (WGS) entry which is preliminary data.</text>
</comment>